<sequence>MGTLEMPDQEATLHCVATVLSSHLIAASSRPHVPLLVSPRASNTSSSSTLSDQAGPPSVRELSAFMKRILTLAQMDAECIIMTLVYVERLLTATRGRL</sequence>
<evidence type="ECO:0000313" key="1">
    <source>
        <dbReference type="EMBL" id="KAI9912953.1"/>
    </source>
</evidence>
<protein>
    <submittedName>
        <fullName evidence="1">Uncharacterized protein</fullName>
    </submittedName>
</protein>
<gene>
    <name evidence="1" type="ORF">PsorP6_005852</name>
</gene>
<reference evidence="1 2" key="1">
    <citation type="journal article" date="2022" name="bioRxiv">
        <title>The genome of the oomycete Peronosclerospora sorghi, a cosmopolitan pathogen of maize and sorghum, is inflated with dispersed pseudogenes.</title>
        <authorList>
            <person name="Fletcher K."/>
            <person name="Martin F."/>
            <person name="Isakeit T."/>
            <person name="Cavanaugh K."/>
            <person name="Magill C."/>
            <person name="Michelmore R."/>
        </authorList>
    </citation>
    <scope>NUCLEOTIDE SEQUENCE [LARGE SCALE GENOMIC DNA]</scope>
    <source>
        <strain evidence="1">P6</strain>
    </source>
</reference>
<accession>A0ACC0W2D1</accession>
<keyword evidence="2" id="KW-1185">Reference proteome</keyword>
<dbReference type="Proteomes" id="UP001163321">
    <property type="component" value="Chromosome 4"/>
</dbReference>
<name>A0ACC0W2D1_9STRA</name>
<dbReference type="EMBL" id="CM047583">
    <property type="protein sequence ID" value="KAI9912953.1"/>
    <property type="molecule type" value="Genomic_DNA"/>
</dbReference>
<comment type="caution">
    <text evidence="1">The sequence shown here is derived from an EMBL/GenBank/DDBJ whole genome shotgun (WGS) entry which is preliminary data.</text>
</comment>
<evidence type="ECO:0000313" key="2">
    <source>
        <dbReference type="Proteomes" id="UP001163321"/>
    </source>
</evidence>
<organism evidence="1 2">
    <name type="scientific">Peronosclerospora sorghi</name>
    <dbReference type="NCBI Taxonomy" id="230839"/>
    <lineage>
        <taxon>Eukaryota</taxon>
        <taxon>Sar</taxon>
        <taxon>Stramenopiles</taxon>
        <taxon>Oomycota</taxon>
        <taxon>Peronosporomycetes</taxon>
        <taxon>Peronosporales</taxon>
        <taxon>Peronosporaceae</taxon>
        <taxon>Peronosclerospora</taxon>
    </lineage>
</organism>
<proteinExistence type="predicted"/>